<name>A0A0B1TD47_OESDE</name>
<dbReference type="InterPro" id="IPR028884">
    <property type="entry name" value="Trm82"/>
</dbReference>
<dbReference type="OrthoDB" id="371245at2759"/>
<evidence type="ECO:0000313" key="11">
    <source>
        <dbReference type="Proteomes" id="UP000053660"/>
    </source>
</evidence>
<evidence type="ECO:0000313" key="10">
    <source>
        <dbReference type="EMBL" id="KHJ93285.1"/>
    </source>
</evidence>
<evidence type="ECO:0000256" key="8">
    <source>
        <dbReference type="PROSITE-ProRule" id="PRU00221"/>
    </source>
</evidence>
<evidence type="ECO:0000256" key="1">
    <source>
        <dbReference type="ARBA" id="ARBA00004123"/>
    </source>
</evidence>
<feature type="compositionally biased region" description="Basic residues" evidence="9">
    <location>
        <begin position="303"/>
        <end position="318"/>
    </location>
</feature>
<gene>
    <name evidence="10" type="ORF">OESDEN_06806</name>
</gene>
<organism evidence="10 11">
    <name type="scientific">Oesophagostomum dentatum</name>
    <name type="common">Nodular worm</name>
    <dbReference type="NCBI Taxonomy" id="61180"/>
    <lineage>
        <taxon>Eukaryota</taxon>
        <taxon>Metazoa</taxon>
        <taxon>Ecdysozoa</taxon>
        <taxon>Nematoda</taxon>
        <taxon>Chromadorea</taxon>
        <taxon>Rhabditida</taxon>
        <taxon>Rhabditina</taxon>
        <taxon>Rhabditomorpha</taxon>
        <taxon>Strongyloidea</taxon>
        <taxon>Strongylidae</taxon>
        <taxon>Oesophagostomum</taxon>
    </lineage>
</organism>
<dbReference type="GO" id="GO:0036265">
    <property type="term" value="P:RNA (guanine-N7)-methylation"/>
    <property type="evidence" value="ECO:0007669"/>
    <property type="project" value="InterPro"/>
</dbReference>
<feature type="region of interest" description="Disordered" evidence="9">
    <location>
        <begin position="298"/>
        <end position="328"/>
    </location>
</feature>
<keyword evidence="2 8" id="KW-0853">WD repeat</keyword>
<evidence type="ECO:0000256" key="6">
    <source>
        <dbReference type="ARBA" id="ARBA00093337"/>
    </source>
</evidence>
<dbReference type="GO" id="GO:0005829">
    <property type="term" value="C:cytosol"/>
    <property type="evidence" value="ECO:0007669"/>
    <property type="project" value="TreeGrafter"/>
</dbReference>
<keyword evidence="4" id="KW-0677">Repeat</keyword>
<dbReference type="AlphaFoldDB" id="A0A0B1TD47"/>
<dbReference type="GO" id="GO:0005634">
    <property type="term" value="C:nucleus"/>
    <property type="evidence" value="ECO:0007669"/>
    <property type="project" value="UniProtKB-SubCell"/>
</dbReference>
<evidence type="ECO:0000256" key="4">
    <source>
        <dbReference type="ARBA" id="ARBA00022737"/>
    </source>
</evidence>
<evidence type="ECO:0000256" key="5">
    <source>
        <dbReference type="ARBA" id="ARBA00023242"/>
    </source>
</evidence>
<evidence type="ECO:0000256" key="9">
    <source>
        <dbReference type="SAM" id="MobiDB-lite"/>
    </source>
</evidence>
<comment type="function">
    <text evidence="6">Required for the Mettl1-dependent formation of N(7)-methylguanine at position 46 (m7G46) in tRNA. In the Mettl1-wuho methyltransferase complex, it is required to stabilize and induce conformational changes of the catalytic subunit. Required for binding of nanos mRNA and repression of translation by the mei-P26-bgcn-bam-sxl complex. May cooperate with mei-P26 and nanos to derepress the BMP signaling pathway. May cooperate with mei-P26 to suppress expression of a subset of microRNAs. May cooperate with mei-P26 to regulate bam expression levels in germline cells during gametogenesis. Required to promote mitosis to meiosis transition during gametogenesis. May regulate germline cell division in part by regulating ribosome biogenesis.</text>
</comment>
<keyword evidence="5" id="KW-0539">Nucleus</keyword>
<dbReference type="Gene3D" id="2.130.10.10">
    <property type="entry name" value="YVTN repeat-like/Quinoprotein amine dehydrogenase"/>
    <property type="match status" value="1"/>
</dbReference>
<dbReference type="InterPro" id="IPR015943">
    <property type="entry name" value="WD40/YVTN_repeat-like_dom_sf"/>
</dbReference>
<dbReference type="EMBL" id="KN550849">
    <property type="protein sequence ID" value="KHJ93285.1"/>
    <property type="molecule type" value="Genomic_DNA"/>
</dbReference>
<keyword evidence="11" id="KW-1185">Reference proteome</keyword>
<dbReference type="PANTHER" id="PTHR16288:SF0">
    <property type="entry name" value="TRNA (GUANINE-N(7)-)-METHYLTRANSFERASE NON-CATALYTIC SUBUNIT WDR4"/>
    <property type="match status" value="1"/>
</dbReference>
<dbReference type="GO" id="GO:0043527">
    <property type="term" value="C:tRNA methyltransferase complex"/>
    <property type="evidence" value="ECO:0007669"/>
    <property type="project" value="TreeGrafter"/>
</dbReference>
<dbReference type="PANTHER" id="PTHR16288">
    <property type="entry name" value="WD40 REPEAT PROTEIN 4"/>
    <property type="match status" value="1"/>
</dbReference>
<keyword evidence="3" id="KW-0819">tRNA processing</keyword>
<accession>A0A0B1TD47</accession>
<evidence type="ECO:0000256" key="3">
    <source>
        <dbReference type="ARBA" id="ARBA00022694"/>
    </source>
</evidence>
<proteinExistence type="predicted"/>
<protein>
    <submittedName>
        <fullName evidence="10">Uncharacterized protein</fullName>
    </submittedName>
</protein>
<dbReference type="Proteomes" id="UP000053660">
    <property type="component" value="Unassembled WGS sequence"/>
</dbReference>
<comment type="subunit">
    <text evidence="7">Forms a heterodimer with the catalytic subunit Mettl1. Interacts with mei-P26 and weakly interacts with bgcn; required for the function or formation of the mei-P26-bgcn-bam-sxl complex. Interacts with nanos; may be involved in mei-P26-dependent derepression of the BMP signaling pathway. Interacts with Myc; the interaction may be mediated by mei-P26 and may be involved in the regulation of ribosome biogenesis.</text>
</comment>
<dbReference type="InterPro" id="IPR001680">
    <property type="entry name" value="WD40_rpt"/>
</dbReference>
<dbReference type="SUPFAM" id="SSF50978">
    <property type="entry name" value="WD40 repeat-like"/>
    <property type="match status" value="1"/>
</dbReference>
<dbReference type="SMART" id="SM00320">
    <property type="entry name" value="WD40"/>
    <property type="match status" value="3"/>
</dbReference>
<reference evidence="10 11" key="1">
    <citation type="submission" date="2014-03" db="EMBL/GenBank/DDBJ databases">
        <title>Draft genome of the hookworm Oesophagostomum dentatum.</title>
        <authorList>
            <person name="Mitreva M."/>
        </authorList>
    </citation>
    <scope>NUCLEOTIDE SEQUENCE [LARGE SCALE GENOMIC DNA]</scope>
    <source>
        <strain evidence="10 11">OD-Hann</strain>
    </source>
</reference>
<sequence length="328" mass="36636">MASLHSLDDKLLICASSKIFLASRLQEDSRTLRLRRGFRIPKAPTSITFDQDNSHIIVGDRAGNVCRYTVEENEKSGYVDMNGEDSPYEGEPLSSAITMVLDVAVSEDGRFLLAADRDEKIRVSRYPQAFVVQSFCLGHSAYVSSIAMYKNRVFSSGGDSIVHEWNIENGRSIAQSEKLGDDPVRRLCILPKDDLFYVVVVAGSRLIVLDDKLQLIKNIEVSSEIMDITVQEGSVAGVSSAGVFLCNATDGAVKTLIIPKELSEALSTAKDPISNYFKNVTHQNMVDYYKRKAEKIETMRENKNRKRKAKEQRRKAAKRLATEEKLAC</sequence>
<dbReference type="PROSITE" id="PS50082">
    <property type="entry name" value="WD_REPEATS_2"/>
    <property type="match status" value="1"/>
</dbReference>
<evidence type="ECO:0000256" key="7">
    <source>
        <dbReference type="ARBA" id="ARBA00093542"/>
    </source>
</evidence>
<evidence type="ECO:0000256" key="2">
    <source>
        <dbReference type="ARBA" id="ARBA00022574"/>
    </source>
</evidence>
<comment type="subcellular location">
    <subcellularLocation>
        <location evidence="1">Nucleus</location>
    </subcellularLocation>
</comment>
<dbReference type="InterPro" id="IPR036322">
    <property type="entry name" value="WD40_repeat_dom_sf"/>
</dbReference>
<feature type="repeat" description="WD" evidence="8">
    <location>
        <begin position="136"/>
        <end position="175"/>
    </location>
</feature>
<dbReference type="GO" id="GO:0006400">
    <property type="term" value="P:tRNA modification"/>
    <property type="evidence" value="ECO:0007669"/>
    <property type="project" value="TreeGrafter"/>
</dbReference>